<evidence type="ECO:0000259" key="2">
    <source>
        <dbReference type="Pfam" id="PF13649"/>
    </source>
</evidence>
<gene>
    <name evidence="3" type="ORF">G3O08_19770</name>
</gene>
<name>A0A7K3WXY6_9FLAO</name>
<dbReference type="EMBL" id="JAAGVY010000074">
    <property type="protein sequence ID" value="NEN25732.1"/>
    <property type="molecule type" value="Genomic_DNA"/>
</dbReference>
<evidence type="ECO:0000313" key="3">
    <source>
        <dbReference type="EMBL" id="NEN25732.1"/>
    </source>
</evidence>
<sequence length="242" mass="27969">MNTSEVKAFFEKTDVYLTYNYNLRIRAETVGYFIRNLEFDRVLDMPCGTGDISAPFIHKFGHLTMMDFSENMIATARKRVPDNQKGKVDFINADFYSHDFGGSQYDLVMNIGILAHIRNPWEFLEETMKLVAPGGYLIIQNTDSKHWFAKLIHLYLGMRRAVGKDKYKLNKVPQDELMARIRKGGFKLKDSFKYNQSFLGLSRFFSNDLKYKLTRKYFGYAGANKNASSGSDVTFIFQKQSA</sequence>
<keyword evidence="1 3" id="KW-0808">Transferase</keyword>
<comment type="caution">
    <text evidence="3">The sequence shown here is derived from an EMBL/GenBank/DDBJ whole genome shotgun (WGS) entry which is preliminary data.</text>
</comment>
<dbReference type="CDD" id="cd02440">
    <property type="entry name" value="AdoMet_MTases"/>
    <property type="match status" value="1"/>
</dbReference>
<keyword evidence="4" id="KW-1185">Reference proteome</keyword>
<proteinExistence type="predicted"/>
<dbReference type="RefSeq" id="WP_163287180.1">
    <property type="nucleotide sequence ID" value="NZ_JAAGVY010000074.1"/>
</dbReference>
<dbReference type="Proteomes" id="UP000486602">
    <property type="component" value="Unassembled WGS sequence"/>
</dbReference>
<keyword evidence="3" id="KW-0489">Methyltransferase</keyword>
<reference evidence="3 4" key="1">
    <citation type="submission" date="2020-02" db="EMBL/GenBank/DDBJ databases">
        <title>Out from the shadows clarifying the taxonomy of the family Cryomorphaceae and related taxa by utilizing the GTDB taxonomic framework.</title>
        <authorList>
            <person name="Bowman J.P."/>
        </authorList>
    </citation>
    <scope>NUCLEOTIDE SEQUENCE [LARGE SCALE GENOMIC DNA]</scope>
    <source>
        <strain evidence="3 4">QSSC 1-22</strain>
    </source>
</reference>
<evidence type="ECO:0000313" key="4">
    <source>
        <dbReference type="Proteomes" id="UP000486602"/>
    </source>
</evidence>
<dbReference type="Pfam" id="PF13649">
    <property type="entry name" value="Methyltransf_25"/>
    <property type="match status" value="1"/>
</dbReference>
<dbReference type="InterPro" id="IPR029063">
    <property type="entry name" value="SAM-dependent_MTases_sf"/>
</dbReference>
<dbReference type="Gene3D" id="3.40.50.150">
    <property type="entry name" value="Vaccinia Virus protein VP39"/>
    <property type="match status" value="1"/>
</dbReference>
<dbReference type="AlphaFoldDB" id="A0A7K3WXY6"/>
<dbReference type="GO" id="GO:0032259">
    <property type="term" value="P:methylation"/>
    <property type="evidence" value="ECO:0007669"/>
    <property type="project" value="UniProtKB-KW"/>
</dbReference>
<dbReference type="SUPFAM" id="SSF53335">
    <property type="entry name" value="S-adenosyl-L-methionine-dependent methyltransferases"/>
    <property type="match status" value="1"/>
</dbReference>
<evidence type="ECO:0000256" key="1">
    <source>
        <dbReference type="ARBA" id="ARBA00022679"/>
    </source>
</evidence>
<dbReference type="GO" id="GO:0008168">
    <property type="term" value="F:methyltransferase activity"/>
    <property type="evidence" value="ECO:0007669"/>
    <property type="project" value="UniProtKB-KW"/>
</dbReference>
<protein>
    <submittedName>
        <fullName evidence="3">Class I SAM-dependent methyltransferase</fullName>
    </submittedName>
</protein>
<feature type="domain" description="Methyltransferase" evidence="2">
    <location>
        <begin position="42"/>
        <end position="135"/>
    </location>
</feature>
<accession>A0A7K3WXY6</accession>
<dbReference type="PANTHER" id="PTHR43861">
    <property type="entry name" value="TRANS-ACONITATE 2-METHYLTRANSFERASE-RELATED"/>
    <property type="match status" value="1"/>
</dbReference>
<organism evidence="3 4">
    <name type="scientific">Cryomorpha ignava</name>
    <dbReference type="NCBI Taxonomy" id="101383"/>
    <lineage>
        <taxon>Bacteria</taxon>
        <taxon>Pseudomonadati</taxon>
        <taxon>Bacteroidota</taxon>
        <taxon>Flavobacteriia</taxon>
        <taxon>Flavobacteriales</taxon>
        <taxon>Cryomorphaceae</taxon>
        <taxon>Cryomorpha</taxon>
    </lineage>
</organism>
<dbReference type="InterPro" id="IPR041698">
    <property type="entry name" value="Methyltransf_25"/>
</dbReference>